<dbReference type="Pfam" id="PF12708">
    <property type="entry name" value="Pect-lyase_RHGA_epim"/>
    <property type="match status" value="2"/>
</dbReference>
<dbReference type="SUPFAM" id="SSF51126">
    <property type="entry name" value="Pectin lyase-like"/>
    <property type="match status" value="1"/>
</dbReference>
<organism evidence="2 3">
    <name type="scientific">Beauveria bassiana (strain ARSEF 2860)</name>
    <name type="common">White muscardine disease fungus</name>
    <name type="synonym">Tritirachium shiotae</name>
    <dbReference type="NCBI Taxonomy" id="655819"/>
    <lineage>
        <taxon>Eukaryota</taxon>
        <taxon>Fungi</taxon>
        <taxon>Dikarya</taxon>
        <taxon>Ascomycota</taxon>
        <taxon>Pezizomycotina</taxon>
        <taxon>Sordariomycetes</taxon>
        <taxon>Hypocreomycetidae</taxon>
        <taxon>Hypocreales</taxon>
        <taxon>Cordycipitaceae</taxon>
        <taxon>Beauveria</taxon>
    </lineage>
</organism>
<dbReference type="GeneID" id="19885766"/>
<name>J5JSG7_BEAB2</name>
<keyword evidence="3" id="KW-1185">Reference proteome</keyword>
<dbReference type="SMR" id="J5JSG7"/>
<dbReference type="InterPro" id="IPR039279">
    <property type="entry name" value="QRT3-like"/>
</dbReference>
<dbReference type="InterPro" id="IPR011050">
    <property type="entry name" value="Pectin_lyase_fold/virulence"/>
</dbReference>
<dbReference type="EMBL" id="JH725155">
    <property type="protein sequence ID" value="EJP67858.1"/>
    <property type="molecule type" value="Genomic_DNA"/>
</dbReference>
<evidence type="ECO:0000313" key="3">
    <source>
        <dbReference type="Proteomes" id="UP000002762"/>
    </source>
</evidence>
<dbReference type="AlphaFoldDB" id="J5JSG7"/>
<gene>
    <name evidence="2" type="ORF">BBA_02754</name>
</gene>
<dbReference type="HOGENOM" id="CLU_004874_0_0_1"/>
<dbReference type="PANTHER" id="PTHR33928:SF2">
    <property type="entry name" value="PECTATE LYASE SUPERFAMILY PROTEIN DOMAIN-CONTAINING PROTEIN-RELATED"/>
    <property type="match status" value="1"/>
</dbReference>
<accession>J5JSG7</accession>
<sequence>MSRAYGGSQQFSATRLTFNGCNTAVQLIWNWGWVWKCITVRNAKVGFRLYNDVSNEIPGSATFLDSMFSDIKEASIEMATPQDKMDSGFTGLVLDNVKLAAPIKGYSSSKQILDSGYYRYYAMGSIYKNNTRSFTNAPLNYTREASVLGNKVSGLDVATFYERARNQYKDKSASDFVHIKDEGAKGDGSTDDTQAVQSVFNKYKGGSKIIYIDAGTYILKDTVIIPSGVRIVGETWSQSAAYGDVFSNADKPKVMLRVGNEGDVGNIEMQDLILTSKGPTPGVVLMEWNIQAKSNGDAALWDVHIRLGGAVGTQLTPAECPPSKSGTNPDTCKVASLLLHITPKASGYFDNLWAWVADHQIDDPHLEDAQNNMEQLSVYSARGILVESQKATFLYGTASEHSVFYQYNFYRASNIVTTFLQTESAYFQPTPKPPAPFTNNVGVFPGDPDYSCKEADDFNGCDSSWAVVMTELSNVLIGSAGVYSWFSTYTQECIDKHSCQKSLIYLSSNYDNVRIQQVISIGAKNMIVSSDGTKITSDENQAVTSHPQWAHISLYDVPSKGKPPTSPEEKKCDSADYFYYEGEWPKYDISGLVGLSRRGGPLGNSSNATSYMPAYATIVNLTPHNFKHVGGPKPYQFYKWDFDDIPSGKGRRNDAWYQQAGVDLTTTNGYAYYEIEGTNQKFNVHVTTNMDDVRFPQRIWFDLQGMGMGAKEYTVPSSQRPVTLVIGGSKEYGFFTSLQFGKYNWMKDMYDVIKDRKLHHVVVPGSHDAAMNNITMEGWWGFGSADHTETQSLDLYNQLKVGSRYFDMRISSVNNGKFYGAHVSDELGKTPAGATGPSLDDLIIGMNRFSNDFPGEVVVWYIKYMTDLSIKGGTYWSEDKNKEFYDKLETIHNRCPGDLAGNTPLNELPISTFMNANDGKGCVLLLIDGRFDPKLNGQTFVRPDKVSSLARRRWPAATSGPKRHDRSGSQVYNYYIMQWQCTPVLDPIQPVAVYESNPTLYYYGLNYMTPKTFPTVILHDAVGLFRTDQITEKYYDPTMQVFVRGLNLYMVSQNCKVSKSKNPLVRPPNRSKKAVAGITSVSDHFDGIIFANGTTLDTVPNGFCFSQASCPRLN</sequence>
<dbReference type="Gene3D" id="3.20.20.190">
    <property type="entry name" value="Phosphatidylinositol (PI) phosphodiesterase"/>
    <property type="match status" value="1"/>
</dbReference>
<dbReference type="Gene3D" id="2.160.20.10">
    <property type="entry name" value="Single-stranded right-handed beta-helix, Pectin lyase-like"/>
    <property type="match status" value="2"/>
</dbReference>
<evidence type="ECO:0000259" key="1">
    <source>
        <dbReference type="Pfam" id="PF12708"/>
    </source>
</evidence>
<evidence type="ECO:0000313" key="2">
    <source>
        <dbReference type="EMBL" id="EJP67858.1"/>
    </source>
</evidence>
<dbReference type="InterPro" id="IPR024535">
    <property type="entry name" value="RHGA/B-epi-like_pectate_lyase"/>
</dbReference>
<feature type="domain" description="Rhamnogalacturonase A/B/Epimerase-like pectate lyase" evidence="1">
    <location>
        <begin position="6"/>
        <end position="47"/>
    </location>
</feature>
<dbReference type="InterPro" id="IPR017946">
    <property type="entry name" value="PLC-like_Pdiesterase_TIM-brl"/>
</dbReference>
<protein>
    <submittedName>
        <fullName evidence="2">LysM domain-containing protein</fullName>
    </submittedName>
</protein>
<dbReference type="InParanoid" id="J5JSG7"/>
<dbReference type="GO" id="GO:0006629">
    <property type="term" value="P:lipid metabolic process"/>
    <property type="evidence" value="ECO:0007669"/>
    <property type="project" value="InterPro"/>
</dbReference>
<dbReference type="InterPro" id="IPR012334">
    <property type="entry name" value="Pectin_lyas_fold"/>
</dbReference>
<dbReference type="GO" id="GO:0004650">
    <property type="term" value="F:polygalacturonase activity"/>
    <property type="evidence" value="ECO:0007669"/>
    <property type="project" value="InterPro"/>
</dbReference>
<dbReference type="GO" id="GO:0008081">
    <property type="term" value="F:phosphoric diester hydrolase activity"/>
    <property type="evidence" value="ECO:0007669"/>
    <property type="project" value="InterPro"/>
</dbReference>
<dbReference type="Proteomes" id="UP000002762">
    <property type="component" value="Unassembled WGS sequence"/>
</dbReference>
<proteinExistence type="predicted"/>
<dbReference type="RefSeq" id="XP_008596073.1">
    <property type="nucleotide sequence ID" value="XM_008597851.1"/>
</dbReference>
<reference evidence="2 3" key="1">
    <citation type="journal article" date="2012" name="Sci. Rep.">
        <title>Genomic perspectives on the evolution of fungal entomopathogenicity in Beauveria bassiana.</title>
        <authorList>
            <person name="Xiao G."/>
            <person name="Ying S.H."/>
            <person name="Zheng P."/>
            <person name="Wang Z.L."/>
            <person name="Zhang S."/>
            <person name="Xie X.Q."/>
            <person name="Shang Y."/>
            <person name="St Leger R.J."/>
            <person name="Zhao G.P."/>
            <person name="Wang C."/>
            <person name="Feng M.G."/>
        </authorList>
    </citation>
    <scope>NUCLEOTIDE SEQUENCE [LARGE SCALE GENOMIC DNA]</scope>
    <source>
        <strain evidence="2 3">ARSEF 2860</strain>
    </source>
</reference>
<dbReference type="SUPFAM" id="SSF51695">
    <property type="entry name" value="PLC-like phosphodiesterases"/>
    <property type="match status" value="1"/>
</dbReference>
<dbReference type="CDD" id="cd23668">
    <property type="entry name" value="GH55_beta13glucanase-like"/>
    <property type="match status" value="1"/>
</dbReference>
<feature type="domain" description="Rhamnogalacturonase A/B/Epimerase-like pectate lyase" evidence="1">
    <location>
        <begin position="176"/>
        <end position="235"/>
    </location>
</feature>
<dbReference type="PANTHER" id="PTHR33928">
    <property type="entry name" value="POLYGALACTURONASE QRT3"/>
    <property type="match status" value="1"/>
</dbReference>